<evidence type="ECO:0000313" key="2">
    <source>
        <dbReference type="Proteomes" id="UP001152531"/>
    </source>
</evidence>
<sequence>MVWKIVNSDSPKKRSVPLKVHGEGVTIESGDVVIFKVEDDIQFPELGLVIDIVDGLKPHLTVLMFNERDDMDIDVDDNELVLTPVKEHISLKSIRKKANCEQYVFKRASDEHGEKVTDLDFNHFVAMVKEDATAAHEFLKELIFPTKVPSLRRSPRKTASNRVPIVDDGEEVSSDDYEDIHSDSESGVEDSMFYSAKSSPKPKKTPKSTRSSPTKSSPTKSSPTKRKVPSTPTKSKRIKPDTPLGGDENSESLQFIQSLLGNKRIRISSSLPAPNFTVQSPKPKRKASKEGDYQLLDTKSPAFKDLKQKLHTATKLSSLPCREDEFTSLYLHIDSAIREQTGCCLYISGTPGIGKTATIREVMNQLKELNTLGEINDFQYVEINALKLISPNHAYDELWSKISGLNVSSSNAALFLEAYFKEQSESKKPLVVMIDELDQIATKKQNVMYNFFNWPTYQHSKLIVIAVANTMDLPERVLSNKISSRLGLKRLQFIGYTFEQLGSIIEHRLDMLTRENKRSVIVDKDAISFASRKVSSVSGDARRALQICRRAVEIAEAEYQLRQAETIDPEDYIKVEIPHISKAINETINSPVAQYIASLSYGSKLILVALLLRTRRSGLSENSLGDIIDEMKNIVSLVSPSGESELLGHYDIKISQGMRINEFRYLFLELVENGILNSQNIKSERYKLVSLNVSTEEVMATLRRDKQVSHLL</sequence>
<keyword evidence="2" id="KW-1185">Reference proteome</keyword>
<dbReference type="EMBL" id="CALSDN010000014">
    <property type="protein sequence ID" value="CAH6723297.1"/>
    <property type="molecule type" value="Genomic_DNA"/>
</dbReference>
<reference evidence="1" key="1">
    <citation type="submission" date="2022-06" db="EMBL/GenBank/DDBJ databases">
        <authorList>
            <person name="Legras J.-L."/>
            <person name="Devillers H."/>
            <person name="Grondin C."/>
        </authorList>
    </citation>
    <scope>NUCLEOTIDE SEQUENCE</scope>
    <source>
        <strain evidence="1">CLIB 1444</strain>
    </source>
</reference>
<proteinExistence type="predicted"/>
<evidence type="ECO:0000313" key="1">
    <source>
        <dbReference type="EMBL" id="CAH6723297.1"/>
    </source>
</evidence>
<name>A0ACA9YEK1_9ASCO</name>
<accession>A0ACA9YEK1</accession>
<gene>
    <name evidence="1" type="ORF">CLIB1444_14S00936</name>
</gene>
<organism evidence="1 2">
    <name type="scientific">[Candida] jaroonii</name>
    <dbReference type="NCBI Taxonomy" id="467808"/>
    <lineage>
        <taxon>Eukaryota</taxon>
        <taxon>Fungi</taxon>
        <taxon>Dikarya</taxon>
        <taxon>Ascomycota</taxon>
        <taxon>Saccharomycotina</taxon>
        <taxon>Pichiomycetes</taxon>
        <taxon>Debaryomycetaceae</taxon>
        <taxon>Yamadazyma</taxon>
    </lineage>
</organism>
<comment type="caution">
    <text evidence="1">The sequence shown here is derived from an EMBL/GenBank/DDBJ whole genome shotgun (WGS) entry which is preliminary data.</text>
</comment>
<protein>
    <submittedName>
        <fullName evidence="1">Origin recognition complex subunit 1</fullName>
    </submittedName>
</protein>
<dbReference type="Proteomes" id="UP001152531">
    <property type="component" value="Unassembled WGS sequence"/>
</dbReference>